<keyword evidence="1" id="KW-1133">Transmembrane helix</keyword>
<name>A0ABD5PEY5_9EURY</name>
<organism evidence="2 3">
    <name type="scientific">Halobium salinum</name>
    <dbReference type="NCBI Taxonomy" id="1364940"/>
    <lineage>
        <taxon>Archaea</taxon>
        <taxon>Methanobacteriati</taxon>
        <taxon>Methanobacteriota</taxon>
        <taxon>Stenosarchaea group</taxon>
        <taxon>Halobacteria</taxon>
        <taxon>Halobacteriales</taxon>
        <taxon>Haloferacaceae</taxon>
        <taxon>Halobium</taxon>
    </lineage>
</organism>
<proteinExistence type="predicted"/>
<feature type="transmembrane region" description="Helical" evidence="1">
    <location>
        <begin position="20"/>
        <end position="37"/>
    </location>
</feature>
<evidence type="ECO:0000256" key="1">
    <source>
        <dbReference type="SAM" id="Phobius"/>
    </source>
</evidence>
<dbReference type="RefSeq" id="WP_267622903.1">
    <property type="nucleotide sequence ID" value="NZ_JAODIW010000006.1"/>
</dbReference>
<evidence type="ECO:0000313" key="3">
    <source>
        <dbReference type="Proteomes" id="UP001595921"/>
    </source>
</evidence>
<dbReference type="Proteomes" id="UP001595921">
    <property type="component" value="Unassembled WGS sequence"/>
</dbReference>
<keyword evidence="1" id="KW-0472">Membrane</keyword>
<keyword evidence="1" id="KW-0812">Transmembrane</keyword>
<keyword evidence="3" id="KW-1185">Reference proteome</keyword>
<feature type="transmembrane region" description="Helical" evidence="1">
    <location>
        <begin position="43"/>
        <end position="63"/>
    </location>
</feature>
<protein>
    <recommendedName>
        <fullName evidence="4">PEP-CTERM protein-sorting domain-containing protein</fullName>
    </recommendedName>
</protein>
<reference evidence="2 3" key="1">
    <citation type="journal article" date="2019" name="Int. J. Syst. Evol. Microbiol.">
        <title>The Global Catalogue of Microorganisms (GCM) 10K type strain sequencing project: providing services to taxonomists for standard genome sequencing and annotation.</title>
        <authorList>
            <consortium name="The Broad Institute Genomics Platform"/>
            <consortium name="The Broad Institute Genome Sequencing Center for Infectious Disease"/>
            <person name="Wu L."/>
            <person name="Ma J."/>
        </authorList>
    </citation>
    <scope>NUCLEOTIDE SEQUENCE [LARGE SCALE GENOMIC DNA]</scope>
    <source>
        <strain evidence="2 3">CGMCC 1.12553</strain>
    </source>
</reference>
<evidence type="ECO:0000313" key="2">
    <source>
        <dbReference type="EMBL" id="MFC4359217.1"/>
    </source>
</evidence>
<sequence>MVGPTMSDEERISANARLRIGFVVLVGISAGLVSLQVDPTPLQVAGSVAAGLLVGWLLVRWLVRSYRKSNL</sequence>
<gene>
    <name evidence="2" type="ORF">ACFO0N_14825</name>
</gene>
<comment type="caution">
    <text evidence="2">The sequence shown here is derived from an EMBL/GenBank/DDBJ whole genome shotgun (WGS) entry which is preliminary data.</text>
</comment>
<evidence type="ECO:0008006" key="4">
    <source>
        <dbReference type="Google" id="ProtNLM"/>
    </source>
</evidence>
<accession>A0ABD5PEY5</accession>
<dbReference type="EMBL" id="JBHSDS010000008">
    <property type="protein sequence ID" value="MFC4359217.1"/>
    <property type="molecule type" value="Genomic_DNA"/>
</dbReference>
<dbReference type="AlphaFoldDB" id="A0ABD5PEY5"/>